<feature type="non-terminal residue" evidence="2">
    <location>
        <position position="195"/>
    </location>
</feature>
<name>A0A151L3R5_PLARE</name>
<feature type="non-terminal residue" evidence="2">
    <location>
        <position position="1"/>
    </location>
</feature>
<feature type="transmembrane region" description="Helical" evidence="1">
    <location>
        <begin position="72"/>
        <end position="92"/>
    </location>
</feature>
<accession>A0A151L3R5</accession>
<dbReference type="Proteomes" id="UP000076359">
    <property type="component" value="Unassembled WGS sequence"/>
</dbReference>
<dbReference type="EMBL" id="LVLA01000054">
    <property type="protein sequence ID" value="KYN93579.1"/>
    <property type="molecule type" value="Genomic_DNA"/>
</dbReference>
<dbReference type="VEuPathDB" id="PlasmoDB:PRG01_0308900"/>
<feature type="transmembrane region" description="Helical" evidence="1">
    <location>
        <begin position="17"/>
        <end position="35"/>
    </location>
</feature>
<evidence type="ECO:0000256" key="1">
    <source>
        <dbReference type="SAM" id="Phobius"/>
    </source>
</evidence>
<dbReference type="RefSeq" id="XP_019969870.1">
    <property type="nucleotide sequence ID" value="XM_020114126.1"/>
</dbReference>
<keyword evidence="1" id="KW-0472">Membrane</keyword>
<gene>
    <name evidence="2" type="ORF">PRSY57_0003400B</name>
</gene>
<sequence>EDISIKSFLKNMLNLNLISYENILNIFLYTFYYLRRNDDLFVHYTNIYIKKYINLLNIMTFFVEFIKHMNKYLYIQFLFHFNLATLKLMNFLNLKIINIIKKYSHVKDLNEKYFIDSNDVVSGRHSTLYYFYFFVTHYNNYYLNKCLTIIVKDILPQNHLNRKMGNYQSHYYANNKHMLYMNTHEIHSARMEEYS</sequence>
<evidence type="ECO:0000313" key="3">
    <source>
        <dbReference type="Proteomes" id="UP000076359"/>
    </source>
</evidence>
<keyword evidence="1" id="KW-1133">Transmembrane helix</keyword>
<protein>
    <submittedName>
        <fullName evidence="2">Uncharacterized protein</fullName>
    </submittedName>
</protein>
<dbReference type="KEGG" id="prei:PRSY57_0003400B"/>
<proteinExistence type="predicted"/>
<keyword evidence="1" id="KW-0812">Transmembrane</keyword>
<dbReference type="AlphaFoldDB" id="A0A151L3R5"/>
<reference evidence="2 3" key="1">
    <citation type="journal article" date="2016" name="Nat. Commun.">
        <title>Genomes of cryptic chimpanzee Plasmodium species reveal key evolutionary events leading to human malaria.</title>
        <authorList>
            <person name="Sundararaman S.A."/>
            <person name="Plenderleith L.J."/>
            <person name="Liu W."/>
            <person name="Loy D.E."/>
            <person name="Learn G.H."/>
            <person name="Li Y."/>
            <person name="Shaw K.S."/>
            <person name="Ayouba A."/>
            <person name="Peeters M."/>
            <person name="Speede S."/>
            <person name="Shaw G.M."/>
            <person name="Bushman F.D."/>
            <person name="Brisson D."/>
            <person name="Rayner J.C."/>
            <person name="Sharp P.M."/>
            <person name="Hahn B.H."/>
        </authorList>
    </citation>
    <scope>NUCLEOTIDE SEQUENCE [LARGE SCALE GENOMIC DNA]</scope>
    <source>
        <strain evidence="2 3">SY57</strain>
    </source>
</reference>
<comment type="caution">
    <text evidence="2">The sequence shown here is derived from an EMBL/GenBank/DDBJ whole genome shotgun (WGS) entry which is preliminary data.</text>
</comment>
<dbReference type="GeneID" id="30953493"/>
<organism evidence="2 3">
    <name type="scientific">Plasmodium reichenowi</name>
    <dbReference type="NCBI Taxonomy" id="5854"/>
    <lineage>
        <taxon>Eukaryota</taxon>
        <taxon>Sar</taxon>
        <taxon>Alveolata</taxon>
        <taxon>Apicomplexa</taxon>
        <taxon>Aconoidasida</taxon>
        <taxon>Haemosporida</taxon>
        <taxon>Plasmodiidae</taxon>
        <taxon>Plasmodium</taxon>
        <taxon>Plasmodium (Laverania)</taxon>
    </lineage>
</organism>
<evidence type="ECO:0000313" key="2">
    <source>
        <dbReference type="EMBL" id="KYN93579.1"/>
    </source>
</evidence>
<dbReference type="VEuPathDB" id="PlasmoDB:PRCDC_0304800"/>